<comment type="caution">
    <text evidence="2">The sequence shown here is derived from an EMBL/GenBank/DDBJ whole genome shotgun (WGS) entry which is preliminary data.</text>
</comment>
<proteinExistence type="predicted"/>
<protein>
    <submittedName>
        <fullName evidence="2">Uncharacterized protein</fullName>
    </submittedName>
</protein>
<evidence type="ECO:0000256" key="1">
    <source>
        <dbReference type="SAM" id="MobiDB-lite"/>
    </source>
</evidence>
<accession>A0A8J4WYB8</accession>
<feature type="non-terminal residue" evidence="2">
    <location>
        <position position="58"/>
    </location>
</feature>
<reference evidence="2" key="1">
    <citation type="submission" date="2020-07" db="EMBL/GenBank/DDBJ databases">
        <title>Clarias magur genome sequencing, assembly and annotation.</title>
        <authorList>
            <person name="Kushwaha B."/>
            <person name="Kumar R."/>
            <person name="Das P."/>
            <person name="Joshi C.G."/>
            <person name="Kumar D."/>
            <person name="Nagpure N.S."/>
            <person name="Pandey M."/>
            <person name="Agarwal S."/>
            <person name="Srivastava S."/>
            <person name="Singh M."/>
            <person name="Sahoo L."/>
            <person name="Jayasankar P."/>
            <person name="Meher P.K."/>
            <person name="Koringa P.G."/>
            <person name="Iquebal M.A."/>
            <person name="Das S.P."/>
            <person name="Bit A."/>
            <person name="Patnaik S."/>
            <person name="Patel N."/>
            <person name="Shah T.M."/>
            <person name="Hinsu A."/>
            <person name="Jena J.K."/>
        </authorList>
    </citation>
    <scope>NUCLEOTIDE SEQUENCE</scope>
    <source>
        <strain evidence="2">CIFAMagur01</strain>
        <tissue evidence="2">Testis</tissue>
    </source>
</reference>
<dbReference type="EMBL" id="QNUK01000269">
    <property type="protein sequence ID" value="KAF5896639.1"/>
    <property type="molecule type" value="Genomic_DNA"/>
</dbReference>
<evidence type="ECO:0000313" key="2">
    <source>
        <dbReference type="EMBL" id="KAF5896639.1"/>
    </source>
</evidence>
<dbReference type="AlphaFoldDB" id="A0A8J4WYB8"/>
<keyword evidence="3" id="KW-1185">Reference proteome</keyword>
<organism evidence="2 3">
    <name type="scientific">Clarias magur</name>
    <name type="common">Asian catfish</name>
    <name type="synonym">Macropteronotus magur</name>
    <dbReference type="NCBI Taxonomy" id="1594786"/>
    <lineage>
        <taxon>Eukaryota</taxon>
        <taxon>Metazoa</taxon>
        <taxon>Chordata</taxon>
        <taxon>Craniata</taxon>
        <taxon>Vertebrata</taxon>
        <taxon>Euteleostomi</taxon>
        <taxon>Actinopterygii</taxon>
        <taxon>Neopterygii</taxon>
        <taxon>Teleostei</taxon>
        <taxon>Ostariophysi</taxon>
        <taxon>Siluriformes</taxon>
        <taxon>Clariidae</taxon>
        <taxon>Clarias</taxon>
    </lineage>
</organism>
<feature type="compositionally biased region" description="Polar residues" evidence="1">
    <location>
        <begin position="1"/>
        <end position="10"/>
    </location>
</feature>
<feature type="region of interest" description="Disordered" evidence="1">
    <location>
        <begin position="1"/>
        <end position="22"/>
    </location>
</feature>
<dbReference type="Proteomes" id="UP000727407">
    <property type="component" value="Unassembled WGS sequence"/>
</dbReference>
<gene>
    <name evidence="2" type="ORF">DAT39_013660</name>
</gene>
<name>A0A8J4WYB8_CLAMG</name>
<sequence>MTPKHVNSSFPPRAARKRDASRNLLPLKAVHSNGASRHLCTPSLTLRYASSAKCNLTT</sequence>
<evidence type="ECO:0000313" key="3">
    <source>
        <dbReference type="Proteomes" id="UP000727407"/>
    </source>
</evidence>